<dbReference type="Pfam" id="PF13489">
    <property type="entry name" value="Methyltransf_23"/>
    <property type="match status" value="1"/>
</dbReference>
<keyword evidence="1" id="KW-0808">Transferase</keyword>
<organism evidence="1 2">
    <name type="scientific">Candidatus Methanoperedens nitratireducens</name>
    <dbReference type="NCBI Taxonomy" id="1392998"/>
    <lineage>
        <taxon>Archaea</taxon>
        <taxon>Methanobacteriati</taxon>
        <taxon>Methanobacteriota</taxon>
        <taxon>Stenosarchaea group</taxon>
        <taxon>Methanomicrobia</taxon>
        <taxon>Methanosarcinales</taxon>
        <taxon>ANME-2 cluster</taxon>
        <taxon>Candidatus Methanoperedentaceae</taxon>
        <taxon>Candidatus Methanoperedens</taxon>
    </lineage>
</organism>
<dbReference type="EMBL" id="FZMP01000194">
    <property type="protein sequence ID" value="SNQ61737.1"/>
    <property type="molecule type" value="Genomic_DNA"/>
</dbReference>
<evidence type="ECO:0000313" key="2">
    <source>
        <dbReference type="Proteomes" id="UP000218615"/>
    </source>
</evidence>
<gene>
    <name evidence="1" type="ORF">MNV_480032</name>
</gene>
<dbReference type="AlphaFoldDB" id="A0A284VRD0"/>
<sequence length="216" mass="25241">MAQNCILCSSSSVFPIKFPKPTRQARRFMRCPVCELIFVPAGYHLSPQDEAARYRLHENTLLNEGYVRMFLEKIALVHRYCPDARTVLDYGCGPEPVLTQLLRREGFDCDVYDPYFFPVLPGGSYDLVISTEVFEHFRDVRAELFKIRSLLNPGGFLAVMTSFHDSAGDFMDWWYITDPTHVCFFSMRTFEWIEKEFGFHRVYIDTKNFIILAKNE</sequence>
<dbReference type="InterPro" id="IPR029063">
    <property type="entry name" value="SAM-dependent_MTases_sf"/>
</dbReference>
<dbReference type="SUPFAM" id="SSF53335">
    <property type="entry name" value="S-adenosyl-L-methionine-dependent methyltransferases"/>
    <property type="match status" value="1"/>
</dbReference>
<evidence type="ECO:0000313" key="1">
    <source>
        <dbReference type="EMBL" id="SNQ61737.1"/>
    </source>
</evidence>
<proteinExistence type="predicted"/>
<dbReference type="Proteomes" id="UP000218615">
    <property type="component" value="Unassembled WGS sequence"/>
</dbReference>
<accession>A0A284VRD0</accession>
<dbReference type="Gene3D" id="3.40.50.150">
    <property type="entry name" value="Vaccinia Virus protein VP39"/>
    <property type="match status" value="1"/>
</dbReference>
<protein>
    <submittedName>
        <fullName evidence="1">Putative Methyltransferase type 12</fullName>
    </submittedName>
</protein>
<name>A0A284VRD0_9EURY</name>
<keyword evidence="2" id="KW-1185">Reference proteome</keyword>
<dbReference type="GO" id="GO:0008168">
    <property type="term" value="F:methyltransferase activity"/>
    <property type="evidence" value="ECO:0007669"/>
    <property type="project" value="UniProtKB-KW"/>
</dbReference>
<dbReference type="GO" id="GO:0032259">
    <property type="term" value="P:methylation"/>
    <property type="evidence" value="ECO:0007669"/>
    <property type="project" value="UniProtKB-KW"/>
</dbReference>
<keyword evidence="1" id="KW-0489">Methyltransferase</keyword>
<reference evidence="2" key="1">
    <citation type="submission" date="2017-06" db="EMBL/GenBank/DDBJ databases">
        <authorList>
            <person name="Cremers G."/>
        </authorList>
    </citation>
    <scope>NUCLEOTIDE SEQUENCE [LARGE SCALE GENOMIC DNA]</scope>
</reference>
<dbReference type="CDD" id="cd02440">
    <property type="entry name" value="AdoMet_MTases"/>
    <property type="match status" value="1"/>
</dbReference>